<dbReference type="EMBL" id="FXBM01000002">
    <property type="protein sequence ID" value="SMH42149.1"/>
    <property type="molecule type" value="Genomic_DNA"/>
</dbReference>
<evidence type="ECO:0000256" key="1">
    <source>
        <dbReference type="SAM" id="MobiDB-lite"/>
    </source>
</evidence>
<proteinExistence type="predicted"/>
<dbReference type="AlphaFoldDB" id="A0A1X7NWA7"/>
<name>A0A1X7NWA7_9MICO</name>
<feature type="compositionally biased region" description="Basic residues" evidence="1">
    <location>
        <begin position="1"/>
        <end position="11"/>
    </location>
</feature>
<gene>
    <name evidence="2" type="ORF">SAMN06295885_1891</name>
</gene>
<reference evidence="3" key="1">
    <citation type="submission" date="2017-04" db="EMBL/GenBank/DDBJ databases">
        <authorList>
            <person name="Varghese N."/>
            <person name="Submissions S."/>
        </authorList>
    </citation>
    <scope>NUCLEOTIDE SEQUENCE [LARGE SCALE GENOMIC DNA]</scope>
    <source>
        <strain evidence="3">VKM Ac-2121</strain>
    </source>
</reference>
<keyword evidence="3" id="KW-1185">Reference proteome</keyword>
<evidence type="ECO:0000313" key="2">
    <source>
        <dbReference type="EMBL" id="SMH42149.1"/>
    </source>
</evidence>
<evidence type="ECO:0000313" key="3">
    <source>
        <dbReference type="Proteomes" id="UP000193711"/>
    </source>
</evidence>
<feature type="compositionally biased region" description="Basic and acidic residues" evidence="1">
    <location>
        <begin position="12"/>
        <end position="21"/>
    </location>
</feature>
<feature type="region of interest" description="Disordered" evidence="1">
    <location>
        <begin position="1"/>
        <end position="26"/>
    </location>
</feature>
<sequence>MVAHFRRHPNRLRTESLHEPLAHPLPPRMTTLTDSLALAWLAERGVDADAPAPLLLHADEAAEPGFAVRRLAHGAASLRRPSSVAPGLVLLLVPLEGTAALSARGVAEQLSRGRFAALPGGAASTLRTRAQSSRLELLVRVPAPLRRPVVAFSTALPVVVATANAVLETRLGPADPAFAGLRAALEQLAAAVLASASTP</sequence>
<protein>
    <submittedName>
        <fullName evidence="2">Uncharacterized protein</fullName>
    </submittedName>
</protein>
<dbReference type="STRING" id="1891671.SAMN06295885_1891"/>
<organism evidence="2 3">
    <name type="scientific">Rathayibacter oskolensis</name>
    <dbReference type="NCBI Taxonomy" id="1891671"/>
    <lineage>
        <taxon>Bacteria</taxon>
        <taxon>Bacillati</taxon>
        <taxon>Actinomycetota</taxon>
        <taxon>Actinomycetes</taxon>
        <taxon>Micrococcales</taxon>
        <taxon>Microbacteriaceae</taxon>
        <taxon>Rathayibacter</taxon>
    </lineage>
</organism>
<accession>A0A1X7NWA7</accession>
<dbReference type="Proteomes" id="UP000193711">
    <property type="component" value="Unassembled WGS sequence"/>
</dbReference>